<sequence>MSADVTGSVVGVLFGLDGFRVLAAADAGGEVELLVETTVSVAPCPDCGAVAKTKDRRPVWVRDLPIGGRPVVVCWHKRIWCCPQVLCPKKTWTEAHPAIESRACLTERARAWAFEQVGARDHTVAQVASALGVGWATIMRIVTARGVPIIDDPARLDDPTVIGVDETAFLRATGTHPTMYATGVADLTPGRPARLCDVVPGRSGVVLADWLSDRDSDWKDQVATASLDPFRGYATALANQLPDTVRVLDPFHVTKLGLTVVDQVRRRVQQDTFGRRGHRDDPLYRIRRVLRRRADRLSKRARDRLRAGLLAGDPDGELTAAWIIAQDLMRCYKTRDTAAAASVITAARDCPVPEVARLGRTLHSWRTEFLAHFAHPDVSNGPTESLNLKIKNTKRTARGFRNFANYRLRLLLNHGRILHNQQPSRIRTRRPRLVA</sequence>
<evidence type="ECO:0000313" key="4">
    <source>
        <dbReference type="EMBL" id="OSC22476.1"/>
    </source>
</evidence>
<evidence type="ECO:0000259" key="3">
    <source>
        <dbReference type="Pfam" id="PF14690"/>
    </source>
</evidence>
<dbReference type="Pfam" id="PF13542">
    <property type="entry name" value="HTH_Tnp_ISL3"/>
    <property type="match status" value="1"/>
</dbReference>
<organism evidence="4 5">
    <name type="scientific">Mycolicibacillus koreensis</name>
    <dbReference type="NCBI Taxonomy" id="1069220"/>
    <lineage>
        <taxon>Bacteria</taxon>
        <taxon>Bacillati</taxon>
        <taxon>Actinomycetota</taxon>
        <taxon>Actinomycetes</taxon>
        <taxon>Mycobacteriales</taxon>
        <taxon>Mycobacteriaceae</taxon>
        <taxon>Mycolicibacillus</taxon>
    </lineage>
</organism>
<dbReference type="InterPro" id="IPR029261">
    <property type="entry name" value="Transposase_Znf"/>
</dbReference>
<keyword evidence="5" id="KW-1185">Reference proteome</keyword>
<evidence type="ECO:0000259" key="2">
    <source>
        <dbReference type="Pfam" id="PF13542"/>
    </source>
</evidence>
<accession>A0AA91PB61</accession>
<proteinExistence type="predicted"/>
<dbReference type="NCBIfam" id="NF033550">
    <property type="entry name" value="transpos_ISL3"/>
    <property type="match status" value="1"/>
</dbReference>
<dbReference type="AlphaFoldDB" id="A0AA91PB61"/>
<feature type="domain" description="Transposase IS204/IS1001/IS1096/IS1165 zinc-finger" evidence="3">
    <location>
        <begin position="42"/>
        <end position="84"/>
    </location>
</feature>
<dbReference type="Pfam" id="PF14690">
    <property type="entry name" value="Zn_ribbon_ISL3"/>
    <property type="match status" value="1"/>
</dbReference>
<dbReference type="Pfam" id="PF01610">
    <property type="entry name" value="DDE_Tnp_ISL3"/>
    <property type="match status" value="1"/>
</dbReference>
<dbReference type="Proteomes" id="UP000193577">
    <property type="component" value="Unassembled WGS sequence"/>
</dbReference>
<evidence type="ECO:0000259" key="1">
    <source>
        <dbReference type="Pfam" id="PF01610"/>
    </source>
</evidence>
<comment type="caution">
    <text evidence="4">The sequence shown here is derived from an EMBL/GenBank/DDBJ whole genome shotgun (WGS) entry which is preliminary data.</text>
</comment>
<dbReference type="RefSeq" id="WP_085305927.1">
    <property type="nucleotide sequence ID" value="NZ_AP022594.1"/>
</dbReference>
<feature type="domain" description="Transposase IS204/IS1001/IS1096/IS1165 DDE" evidence="1">
    <location>
        <begin position="162"/>
        <end position="410"/>
    </location>
</feature>
<gene>
    <name evidence="4" type="ORF">B8W67_20050</name>
</gene>
<dbReference type="InterPro" id="IPR047951">
    <property type="entry name" value="Transpos_ISL3"/>
</dbReference>
<protein>
    <submittedName>
        <fullName evidence="4">ISL3 family transposase</fullName>
    </submittedName>
</protein>
<evidence type="ECO:0000313" key="5">
    <source>
        <dbReference type="Proteomes" id="UP000193577"/>
    </source>
</evidence>
<dbReference type="InterPro" id="IPR002560">
    <property type="entry name" value="Transposase_DDE"/>
</dbReference>
<reference evidence="4 5" key="1">
    <citation type="submission" date="2017-04" db="EMBL/GenBank/DDBJ databases">
        <title>The new phylogeny of genus Mycobacterium.</title>
        <authorList>
            <person name="Tortoli E."/>
            <person name="Trovato A."/>
            <person name="Cirillo D.M."/>
        </authorList>
    </citation>
    <scope>NUCLEOTIDE SEQUENCE [LARGE SCALE GENOMIC DNA]</scope>
    <source>
        <strain evidence="4 5">KCTC 19819</strain>
    </source>
</reference>
<dbReference type="PANTHER" id="PTHR33498">
    <property type="entry name" value="TRANSPOSASE FOR INSERTION SEQUENCE ELEMENT IS1557"/>
    <property type="match status" value="1"/>
</dbReference>
<dbReference type="PANTHER" id="PTHR33498:SF1">
    <property type="entry name" value="TRANSPOSASE FOR INSERTION SEQUENCE ELEMENT IS1557"/>
    <property type="match status" value="1"/>
</dbReference>
<dbReference type="InterPro" id="IPR032877">
    <property type="entry name" value="Transposase_HTH"/>
</dbReference>
<dbReference type="EMBL" id="NCXO01000105">
    <property type="protein sequence ID" value="OSC22476.1"/>
    <property type="molecule type" value="Genomic_DNA"/>
</dbReference>
<name>A0AA91PB61_9MYCO</name>
<feature type="domain" description="Transposase IS204/IS1001/IS1096/IS1165 helix-turn-helix" evidence="2">
    <location>
        <begin position="94"/>
        <end position="144"/>
    </location>
</feature>